<sequence>MQARLDESLARLAAFSRCMSSLQDDRDRVLDETRQWETRFNDALQGKEAEVREAETRAKDLAEQLQRETTLKEELQLTADSVLSQNSHISCFFPGLEKANKDLQLRLEEEEKKVTESQAALEEEKNKLQQTTTELQSAQDEASALKNEVESLHQRTRALEEAVSQLQGEVDRARTELREREAEERRLCLNVEQLETDLRSSKALTESLQTELNEKEKREVEMLGEKEQAVAEAAEEARKEADSRAQGAEEELEQRRGELRDLEEKLRKAEEESNNRKARLDSFMKAMGSLQDDRDRVLNMYKQLEEKHLQVMMEKDGLIQEAAGENNSLKEELRSLLVQRDDLYAEKAKLSAQLHGYREELNQVLSMKESQHKQLLAAQRRTYRLSGKAARRTGESVEECEQSPRDRSRSRSSQGREKRLSARLLTLQAAPQVVDAPGAEVEKLREQLQAAREQVEALEESLQKERHEKKSCVEGAGRAAMGGRRDANRLEQLQTQTSELKKQKSELARLGAGELIKVSQELLEEKKKSEDMLGVIVQLESVVEMGKQEIETLRLERIDWMAQAEQLKQQTLATLSDRDQQLRQLTAMLEEARAHKPKLQQEHYQREGTEEVDSAPGAPQERKQPARQPHLHS</sequence>
<dbReference type="Proteomes" id="UP000793456">
    <property type="component" value="Chromosome XXIII"/>
</dbReference>
<protein>
    <submittedName>
        <fullName evidence="1">Uncharacterized protein</fullName>
    </submittedName>
</protein>
<dbReference type="EMBL" id="CM011696">
    <property type="protein sequence ID" value="TMS03008.1"/>
    <property type="molecule type" value="Genomic_DNA"/>
</dbReference>
<accession>A0ACD3Q8Y7</accession>
<name>A0ACD3Q8Y7_LARCR</name>
<keyword evidence="2" id="KW-1185">Reference proteome</keyword>
<evidence type="ECO:0000313" key="1">
    <source>
        <dbReference type="EMBL" id="TMS03008.1"/>
    </source>
</evidence>
<organism evidence="1 2">
    <name type="scientific">Larimichthys crocea</name>
    <name type="common">Large yellow croaker</name>
    <name type="synonym">Pseudosciaena crocea</name>
    <dbReference type="NCBI Taxonomy" id="215358"/>
    <lineage>
        <taxon>Eukaryota</taxon>
        <taxon>Metazoa</taxon>
        <taxon>Chordata</taxon>
        <taxon>Craniata</taxon>
        <taxon>Vertebrata</taxon>
        <taxon>Euteleostomi</taxon>
        <taxon>Actinopterygii</taxon>
        <taxon>Neopterygii</taxon>
        <taxon>Teleostei</taxon>
        <taxon>Neoteleostei</taxon>
        <taxon>Acanthomorphata</taxon>
        <taxon>Eupercaria</taxon>
        <taxon>Sciaenidae</taxon>
        <taxon>Larimichthys</taxon>
    </lineage>
</organism>
<evidence type="ECO:0000313" key="2">
    <source>
        <dbReference type="Proteomes" id="UP000793456"/>
    </source>
</evidence>
<proteinExistence type="predicted"/>
<gene>
    <name evidence="1" type="ORF">E3U43_020988</name>
</gene>
<reference evidence="1" key="1">
    <citation type="submission" date="2018-11" db="EMBL/GenBank/DDBJ databases">
        <title>The sequence and de novo assembly of Larimichthys crocea genome using PacBio and Hi-C technologies.</title>
        <authorList>
            <person name="Xu P."/>
            <person name="Chen B."/>
            <person name="Zhou Z."/>
            <person name="Ke Q."/>
            <person name="Wu Y."/>
            <person name="Bai H."/>
            <person name="Pu F."/>
        </authorList>
    </citation>
    <scope>NUCLEOTIDE SEQUENCE</scope>
    <source>
        <tissue evidence="1">Muscle</tissue>
    </source>
</reference>
<comment type="caution">
    <text evidence="1">The sequence shown here is derived from an EMBL/GenBank/DDBJ whole genome shotgun (WGS) entry which is preliminary data.</text>
</comment>